<dbReference type="GO" id="GO:0008168">
    <property type="term" value="F:methyltransferase activity"/>
    <property type="evidence" value="ECO:0007669"/>
    <property type="project" value="UniProtKB-KW"/>
</dbReference>
<dbReference type="InterPro" id="IPR002935">
    <property type="entry name" value="SAM_O-MeTrfase"/>
</dbReference>
<dbReference type="GO" id="GO:0032259">
    <property type="term" value="P:methylation"/>
    <property type="evidence" value="ECO:0007669"/>
    <property type="project" value="UniProtKB-KW"/>
</dbReference>
<comment type="caution">
    <text evidence="4">The sequence shown here is derived from an EMBL/GenBank/DDBJ whole genome shotgun (WGS) entry which is preliminary data.</text>
</comment>
<gene>
    <name evidence="4" type="ORF">H7J73_20535</name>
</gene>
<keyword evidence="2" id="KW-0808">Transferase</keyword>
<keyword evidence="5" id="KW-1185">Reference proteome</keyword>
<evidence type="ECO:0000256" key="1">
    <source>
        <dbReference type="ARBA" id="ARBA00022603"/>
    </source>
</evidence>
<evidence type="ECO:0000313" key="5">
    <source>
        <dbReference type="Proteomes" id="UP001526201"/>
    </source>
</evidence>
<dbReference type="Proteomes" id="UP001526201">
    <property type="component" value="Unassembled WGS sequence"/>
</dbReference>
<dbReference type="Pfam" id="PF13578">
    <property type="entry name" value="Methyltransf_24"/>
    <property type="match status" value="1"/>
</dbReference>
<dbReference type="PANTHER" id="PTHR43167">
    <property type="entry name" value="PUTATIVE (AFU_ORTHOLOGUE AFUA_6G01830)-RELATED"/>
    <property type="match status" value="1"/>
</dbReference>
<dbReference type="PROSITE" id="PS51682">
    <property type="entry name" value="SAM_OMT_I"/>
    <property type="match status" value="1"/>
</dbReference>
<proteinExistence type="predicted"/>
<dbReference type="EMBL" id="JACKTY010000033">
    <property type="protein sequence ID" value="MCV7228405.1"/>
    <property type="molecule type" value="Genomic_DNA"/>
</dbReference>
<evidence type="ECO:0000313" key="4">
    <source>
        <dbReference type="EMBL" id="MCV7228405.1"/>
    </source>
</evidence>
<name>A0ABT3CFY3_9MYCO</name>
<keyword evidence="3" id="KW-0949">S-adenosyl-L-methionine</keyword>
<protein>
    <submittedName>
        <fullName evidence="4">Class I SAM-dependent methyltransferase</fullName>
    </submittedName>
</protein>
<dbReference type="Gene3D" id="3.40.50.150">
    <property type="entry name" value="Vaccinia Virus protein VP39"/>
    <property type="match status" value="1"/>
</dbReference>
<sequence length="238" mass="24938">MHWSASQFEHTVKSVNSTLSSPAVSAVLQRLSLAESGNDAEAFAVAGTATSVSYPIDIGAAERAELFKNVYMSVSSDGGRLLYLLARAIGARTVVEYGTSFGVSTIHLASAVRDNGGGLVIGTELQADKAAAAQRNFVESGVDDLIDLRVGDALTTLRDVPGAIDLVLLDGWPELALPVLRLLEPRLRPGALVLVDDVDLDFGSDVHGPLASYLADSANGYLSMTLPIGDGIEACVRL</sequence>
<accession>A0ABT3CFY3</accession>
<organism evidence="4 5">
    <name type="scientific">Mycolicibacterium komossense</name>
    <dbReference type="NCBI Taxonomy" id="1779"/>
    <lineage>
        <taxon>Bacteria</taxon>
        <taxon>Bacillati</taxon>
        <taxon>Actinomycetota</taxon>
        <taxon>Actinomycetes</taxon>
        <taxon>Mycobacteriales</taxon>
        <taxon>Mycobacteriaceae</taxon>
        <taxon>Mycolicibacterium</taxon>
    </lineage>
</organism>
<dbReference type="InterPro" id="IPR029063">
    <property type="entry name" value="SAM-dependent_MTases_sf"/>
</dbReference>
<evidence type="ECO:0000256" key="3">
    <source>
        <dbReference type="ARBA" id="ARBA00022691"/>
    </source>
</evidence>
<reference evidence="4 5" key="1">
    <citation type="journal article" date="2022" name="BMC Genomics">
        <title>Comparative genome analysis of mycobacteria focusing on tRNA and non-coding RNA.</title>
        <authorList>
            <person name="Behra P.R.K."/>
            <person name="Pettersson B.M.F."/>
            <person name="Ramesh M."/>
            <person name="Das S."/>
            <person name="Dasgupta S."/>
            <person name="Kirsebom L.A."/>
        </authorList>
    </citation>
    <scope>NUCLEOTIDE SEQUENCE [LARGE SCALE GENOMIC DNA]</scope>
    <source>
        <strain evidence="4 5">DSM 44078</strain>
    </source>
</reference>
<keyword evidence="1 4" id="KW-0489">Methyltransferase</keyword>
<evidence type="ECO:0000256" key="2">
    <source>
        <dbReference type="ARBA" id="ARBA00022679"/>
    </source>
</evidence>
<dbReference type="SUPFAM" id="SSF53335">
    <property type="entry name" value="S-adenosyl-L-methionine-dependent methyltransferases"/>
    <property type="match status" value="1"/>
</dbReference>
<dbReference type="PANTHER" id="PTHR43167:SF1">
    <property type="entry name" value="PUTATIVE (AFU_ORTHOLOGUE AFUA_6G01830)-RELATED"/>
    <property type="match status" value="1"/>
</dbReference>
<dbReference type="CDD" id="cd02440">
    <property type="entry name" value="AdoMet_MTases"/>
    <property type="match status" value="1"/>
</dbReference>